<sequence>MAGDTADRIFTGTKGEKRLKGAEVVYPIVTGTVAFYLGKKATGTASHKWTVYVRGFNNEDISHVIKKVTFYLHPSFNNPARDMTESPFEVSEMGWGEFEINIKIYFHDDAFEDPIEILHHLRLYADNDSSAQQSTKKPVVTEAYDELVFNEPTEVFHARFTAHDPPPAKESQAAPFFLEFSPQQDLDKINALRRRIAQQKAGLLQQFEAPMS</sequence>
<name>A0AAW1TC20_9CHLO</name>
<keyword evidence="2" id="KW-0804">Transcription</keyword>
<keyword evidence="1" id="KW-0805">Transcription regulation</keyword>
<feature type="domain" description="YEATS" evidence="5">
    <location>
        <begin position="18"/>
        <end position="163"/>
    </location>
</feature>
<dbReference type="PROSITE" id="PS51037">
    <property type="entry name" value="YEATS"/>
    <property type="match status" value="1"/>
</dbReference>
<organism evidence="6 7">
    <name type="scientific">Apatococcus fuscideae</name>
    <dbReference type="NCBI Taxonomy" id="2026836"/>
    <lineage>
        <taxon>Eukaryota</taxon>
        <taxon>Viridiplantae</taxon>
        <taxon>Chlorophyta</taxon>
        <taxon>core chlorophytes</taxon>
        <taxon>Trebouxiophyceae</taxon>
        <taxon>Chlorellales</taxon>
        <taxon>Chlorellaceae</taxon>
        <taxon>Apatococcus</taxon>
    </lineage>
</organism>
<dbReference type="GO" id="GO:0006355">
    <property type="term" value="P:regulation of DNA-templated transcription"/>
    <property type="evidence" value="ECO:0007669"/>
    <property type="project" value="InterPro"/>
</dbReference>
<comment type="caution">
    <text evidence="6">The sequence shown here is derived from an EMBL/GenBank/DDBJ whole genome shotgun (WGS) entry which is preliminary data.</text>
</comment>
<dbReference type="InterPro" id="IPR005033">
    <property type="entry name" value="YEATS"/>
</dbReference>
<dbReference type="CDD" id="cd16910">
    <property type="entry name" value="YEATS_TFIID14_like"/>
    <property type="match status" value="1"/>
</dbReference>
<dbReference type="PANTHER" id="PTHR47573:SF1">
    <property type="entry name" value="PROTEIN AF-9 HOMOLOG"/>
    <property type="match status" value="1"/>
</dbReference>
<protein>
    <recommendedName>
        <fullName evidence="5">YEATS domain-containing protein</fullName>
    </recommendedName>
</protein>
<proteinExistence type="predicted"/>
<evidence type="ECO:0000256" key="3">
    <source>
        <dbReference type="ARBA" id="ARBA00023242"/>
    </source>
</evidence>
<dbReference type="GO" id="GO:0005634">
    <property type="term" value="C:nucleus"/>
    <property type="evidence" value="ECO:0007669"/>
    <property type="project" value="UniProtKB-SubCell"/>
</dbReference>
<evidence type="ECO:0000256" key="1">
    <source>
        <dbReference type="ARBA" id="ARBA00023015"/>
    </source>
</evidence>
<keyword evidence="7" id="KW-1185">Reference proteome</keyword>
<gene>
    <name evidence="6" type="ORF">WJX84_000988</name>
</gene>
<evidence type="ECO:0000256" key="2">
    <source>
        <dbReference type="ARBA" id="ARBA00023163"/>
    </source>
</evidence>
<dbReference type="EMBL" id="JALJOV010000142">
    <property type="protein sequence ID" value="KAK9866662.1"/>
    <property type="molecule type" value="Genomic_DNA"/>
</dbReference>
<comment type="subcellular location">
    <subcellularLocation>
        <location evidence="4">Nucleus</location>
    </subcellularLocation>
</comment>
<dbReference type="Pfam" id="PF03366">
    <property type="entry name" value="YEATS"/>
    <property type="match status" value="1"/>
</dbReference>
<evidence type="ECO:0000313" key="6">
    <source>
        <dbReference type="EMBL" id="KAK9866662.1"/>
    </source>
</evidence>
<evidence type="ECO:0000313" key="7">
    <source>
        <dbReference type="Proteomes" id="UP001485043"/>
    </source>
</evidence>
<dbReference type="Proteomes" id="UP001485043">
    <property type="component" value="Unassembled WGS sequence"/>
</dbReference>
<dbReference type="PANTHER" id="PTHR47573">
    <property type="entry name" value="PROTEIN AF-9 HOMOLOG"/>
    <property type="match status" value="1"/>
</dbReference>
<dbReference type="InterPro" id="IPR038704">
    <property type="entry name" value="YEAST_sf"/>
</dbReference>
<dbReference type="Gene3D" id="2.60.40.1970">
    <property type="entry name" value="YEATS domain"/>
    <property type="match status" value="1"/>
</dbReference>
<evidence type="ECO:0000256" key="4">
    <source>
        <dbReference type="PROSITE-ProRule" id="PRU00376"/>
    </source>
</evidence>
<dbReference type="AlphaFoldDB" id="A0AAW1TC20"/>
<reference evidence="6 7" key="1">
    <citation type="journal article" date="2024" name="Nat. Commun.">
        <title>Phylogenomics reveals the evolutionary origins of lichenization in chlorophyte algae.</title>
        <authorList>
            <person name="Puginier C."/>
            <person name="Libourel C."/>
            <person name="Otte J."/>
            <person name="Skaloud P."/>
            <person name="Haon M."/>
            <person name="Grisel S."/>
            <person name="Petersen M."/>
            <person name="Berrin J.G."/>
            <person name="Delaux P.M."/>
            <person name="Dal Grande F."/>
            <person name="Keller J."/>
        </authorList>
    </citation>
    <scope>NUCLEOTIDE SEQUENCE [LARGE SCALE GENOMIC DNA]</scope>
    <source>
        <strain evidence="6 7">SAG 2523</strain>
    </source>
</reference>
<evidence type="ECO:0000259" key="5">
    <source>
        <dbReference type="PROSITE" id="PS51037"/>
    </source>
</evidence>
<keyword evidence="3 4" id="KW-0539">Nucleus</keyword>
<dbReference type="InterPro" id="IPR055129">
    <property type="entry name" value="YEATS_dom"/>
</dbReference>
<accession>A0AAW1TC20</accession>